<dbReference type="Proteomes" id="UP000011087">
    <property type="component" value="Unassembled WGS sequence"/>
</dbReference>
<dbReference type="PANTHER" id="PTHR43215">
    <property type="entry name" value="RADIAL SPOKE HEAD 1 HOMOLOG"/>
    <property type="match status" value="1"/>
</dbReference>
<dbReference type="KEGG" id="gtt:GUITHDRAFT_78453"/>
<evidence type="ECO:0000256" key="1">
    <source>
        <dbReference type="ARBA" id="ARBA00022737"/>
    </source>
</evidence>
<reference evidence="2 4" key="1">
    <citation type="journal article" date="2012" name="Nature">
        <title>Algal genomes reveal evolutionary mosaicism and the fate of nucleomorphs.</title>
        <authorList>
            <consortium name="DOE Joint Genome Institute"/>
            <person name="Curtis B.A."/>
            <person name="Tanifuji G."/>
            <person name="Burki F."/>
            <person name="Gruber A."/>
            <person name="Irimia M."/>
            <person name="Maruyama S."/>
            <person name="Arias M.C."/>
            <person name="Ball S.G."/>
            <person name="Gile G.H."/>
            <person name="Hirakawa Y."/>
            <person name="Hopkins J.F."/>
            <person name="Kuo A."/>
            <person name="Rensing S.A."/>
            <person name="Schmutz J."/>
            <person name="Symeonidi A."/>
            <person name="Elias M."/>
            <person name="Eveleigh R.J."/>
            <person name="Herman E.K."/>
            <person name="Klute M.J."/>
            <person name="Nakayama T."/>
            <person name="Obornik M."/>
            <person name="Reyes-Prieto A."/>
            <person name="Armbrust E.V."/>
            <person name="Aves S.J."/>
            <person name="Beiko R.G."/>
            <person name="Coutinho P."/>
            <person name="Dacks J.B."/>
            <person name="Durnford D.G."/>
            <person name="Fast N.M."/>
            <person name="Green B.R."/>
            <person name="Grisdale C.J."/>
            <person name="Hempel F."/>
            <person name="Henrissat B."/>
            <person name="Hoppner M.P."/>
            <person name="Ishida K."/>
            <person name="Kim E."/>
            <person name="Koreny L."/>
            <person name="Kroth P.G."/>
            <person name="Liu Y."/>
            <person name="Malik S.B."/>
            <person name="Maier U.G."/>
            <person name="McRose D."/>
            <person name="Mock T."/>
            <person name="Neilson J.A."/>
            <person name="Onodera N.T."/>
            <person name="Poole A.M."/>
            <person name="Pritham E.J."/>
            <person name="Richards T.A."/>
            <person name="Rocap G."/>
            <person name="Roy S.W."/>
            <person name="Sarai C."/>
            <person name="Schaack S."/>
            <person name="Shirato S."/>
            <person name="Slamovits C.H."/>
            <person name="Spencer D.F."/>
            <person name="Suzuki S."/>
            <person name="Worden A.Z."/>
            <person name="Zauner S."/>
            <person name="Barry K."/>
            <person name="Bell C."/>
            <person name="Bharti A.K."/>
            <person name="Crow J.A."/>
            <person name="Grimwood J."/>
            <person name="Kramer R."/>
            <person name="Lindquist E."/>
            <person name="Lucas S."/>
            <person name="Salamov A."/>
            <person name="McFadden G.I."/>
            <person name="Lane C.E."/>
            <person name="Keeling P.J."/>
            <person name="Gray M.W."/>
            <person name="Grigoriev I.V."/>
            <person name="Archibald J.M."/>
        </authorList>
    </citation>
    <scope>NUCLEOTIDE SEQUENCE</scope>
    <source>
        <strain evidence="2 4">CCMP2712</strain>
    </source>
</reference>
<dbReference type="Gene3D" id="2.20.110.10">
    <property type="entry name" value="Histone H3 K4-specific methyltransferase SET7/9 N-terminal domain"/>
    <property type="match status" value="5"/>
</dbReference>
<dbReference type="SUPFAM" id="SSF82185">
    <property type="entry name" value="Histone H3 K4-specific methyltransferase SET7/9 N-terminal domain"/>
    <property type="match status" value="5"/>
</dbReference>
<proteinExistence type="predicted"/>
<dbReference type="GeneID" id="17293917"/>
<dbReference type="AlphaFoldDB" id="L1IMZ1"/>
<dbReference type="STRING" id="905079.L1IMZ1"/>
<organism evidence="2">
    <name type="scientific">Guillardia theta (strain CCMP2712)</name>
    <name type="common">Cryptophyte</name>
    <dbReference type="NCBI Taxonomy" id="905079"/>
    <lineage>
        <taxon>Eukaryota</taxon>
        <taxon>Cryptophyceae</taxon>
        <taxon>Pyrenomonadales</taxon>
        <taxon>Geminigeraceae</taxon>
        <taxon>Guillardia</taxon>
    </lineage>
</organism>
<keyword evidence="4" id="KW-1185">Reference proteome</keyword>
<dbReference type="EMBL" id="JH993063">
    <property type="protein sequence ID" value="EKX37155.1"/>
    <property type="molecule type" value="Genomic_DNA"/>
</dbReference>
<dbReference type="HOGENOM" id="CLU_032017_4_0_1"/>
<dbReference type="PANTHER" id="PTHR43215:SF14">
    <property type="entry name" value="RADIAL SPOKE HEAD 1 HOMOLOG"/>
    <property type="match status" value="1"/>
</dbReference>
<reference evidence="4" key="2">
    <citation type="submission" date="2012-11" db="EMBL/GenBank/DDBJ databases">
        <authorList>
            <person name="Kuo A."/>
            <person name="Curtis B.A."/>
            <person name="Tanifuji G."/>
            <person name="Burki F."/>
            <person name="Gruber A."/>
            <person name="Irimia M."/>
            <person name="Maruyama S."/>
            <person name="Arias M.C."/>
            <person name="Ball S.G."/>
            <person name="Gile G.H."/>
            <person name="Hirakawa Y."/>
            <person name="Hopkins J.F."/>
            <person name="Rensing S.A."/>
            <person name="Schmutz J."/>
            <person name="Symeonidi A."/>
            <person name="Elias M."/>
            <person name="Eveleigh R.J."/>
            <person name="Herman E.K."/>
            <person name="Klute M.J."/>
            <person name="Nakayama T."/>
            <person name="Obornik M."/>
            <person name="Reyes-Prieto A."/>
            <person name="Armbrust E.V."/>
            <person name="Aves S.J."/>
            <person name="Beiko R.G."/>
            <person name="Coutinho P."/>
            <person name="Dacks J.B."/>
            <person name="Durnford D.G."/>
            <person name="Fast N.M."/>
            <person name="Green B.R."/>
            <person name="Grisdale C."/>
            <person name="Hempe F."/>
            <person name="Henrissat B."/>
            <person name="Hoppner M.P."/>
            <person name="Ishida K.-I."/>
            <person name="Kim E."/>
            <person name="Koreny L."/>
            <person name="Kroth P.G."/>
            <person name="Liu Y."/>
            <person name="Malik S.-B."/>
            <person name="Maier U.G."/>
            <person name="McRose D."/>
            <person name="Mock T."/>
            <person name="Neilson J.A."/>
            <person name="Onodera N.T."/>
            <person name="Poole A.M."/>
            <person name="Pritham E.J."/>
            <person name="Richards T.A."/>
            <person name="Rocap G."/>
            <person name="Roy S.W."/>
            <person name="Sarai C."/>
            <person name="Schaack S."/>
            <person name="Shirato S."/>
            <person name="Slamovits C.H."/>
            <person name="Spencer D.F."/>
            <person name="Suzuki S."/>
            <person name="Worden A.Z."/>
            <person name="Zauner S."/>
            <person name="Barry K."/>
            <person name="Bell C."/>
            <person name="Bharti A.K."/>
            <person name="Crow J.A."/>
            <person name="Grimwood J."/>
            <person name="Kramer R."/>
            <person name="Lindquist E."/>
            <person name="Lucas S."/>
            <person name="Salamov A."/>
            <person name="McFadden G.I."/>
            <person name="Lane C.E."/>
            <person name="Keeling P.J."/>
            <person name="Gray M.W."/>
            <person name="Grigoriev I.V."/>
            <person name="Archibald J.M."/>
        </authorList>
    </citation>
    <scope>NUCLEOTIDE SEQUENCE</scope>
    <source>
        <strain evidence="4">CCMP2712</strain>
    </source>
</reference>
<dbReference type="PaxDb" id="55529-EKX37155"/>
<dbReference type="OrthoDB" id="437960at2759"/>
<dbReference type="Pfam" id="PF02493">
    <property type="entry name" value="MORN"/>
    <property type="match status" value="10"/>
</dbReference>
<feature type="non-terminal residue" evidence="2">
    <location>
        <position position="340"/>
    </location>
</feature>
<evidence type="ECO:0000313" key="3">
    <source>
        <dbReference type="EnsemblProtists" id="EKX37155"/>
    </source>
</evidence>
<keyword evidence="1" id="KW-0677">Repeat</keyword>
<protein>
    <submittedName>
        <fullName evidence="2 3">Uncharacterized protein</fullName>
    </submittedName>
</protein>
<dbReference type="EnsemblProtists" id="EKX37155">
    <property type="protein sequence ID" value="EKX37155"/>
    <property type="gene ID" value="GUITHDRAFT_78453"/>
</dbReference>
<dbReference type="InterPro" id="IPR003409">
    <property type="entry name" value="MORN"/>
</dbReference>
<evidence type="ECO:0000313" key="2">
    <source>
        <dbReference type="EMBL" id="EKX37155.1"/>
    </source>
</evidence>
<dbReference type="eggNOG" id="KOG0229">
    <property type="taxonomic scope" value="Eukaryota"/>
</dbReference>
<evidence type="ECO:0000313" key="4">
    <source>
        <dbReference type="Proteomes" id="UP000011087"/>
    </source>
</evidence>
<name>L1IMZ1_GUITC</name>
<dbReference type="OMA" id="YYFYEGD"/>
<gene>
    <name evidence="2" type="ORF">GUITHDRAFT_78453</name>
</gene>
<sequence>MLSGWHRVEDDRDESYEGDWQGGKLTGYGEWFSPSRGSYAGEWSEHLYHGKGKFRFASGECYEGEFERDESFEGDWQGGKLTGYGEWFSPSRGSYAGEWSEHLYHGKGKFRFASGECYEGEGPVCTCHGMPVMQLSGWHRVEERDESFEGDWQGGKLTGYGEWFSPSRGSYAGEWSEQLYHGKGKFTFPSGEKFQGEFNKGCPLFGTLINTAGSDYGIYRGYWSHGNMHGDGAFTWPEGHQFEGNFELEGNHEVLYSNGRLYIGGWKDGLWSGRGMIGGSLCQYEGNFEAGEPSGFGRAYWKDSNRTYMGQFKQGDLHGAGTFIEEDGSRIRGTFRRGAL</sequence>
<accession>L1IMZ1</accession>
<dbReference type="SMART" id="SM00698">
    <property type="entry name" value="MORN"/>
    <property type="match status" value="7"/>
</dbReference>
<dbReference type="RefSeq" id="XP_005824135.1">
    <property type="nucleotide sequence ID" value="XM_005824078.1"/>
</dbReference>
<dbReference type="GO" id="GO:0005829">
    <property type="term" value="C:cytosol"/>
    <property type="evidence" value="ECO:0007669"/>
    <property type="project" value="TreeGrafter"/>
</dbReference>
<reference evidence="3" key="3">
    <citation type="submission" date="2015-06" db="UniProtKB">
        <authorList>
            <consortium name="EnsemblProtists"/>
        </authorList>
    </citation>
    <scope>IDENTIFICATION</scope>
</reference>